<evidence type="ECO:0000313" key="2">
    <source>
        <dbReference type="Proteomes" id="UP001457282"/>
    </source>
</evidence>
<name>A0AAW1X6I3_RUBAR</name>
<dbReference type="AlphaFoldDB" id="A0AAW1X6I3"/>
<keyword evidence="2" id="KW-1185">Reference proteome</keyword>
<gene>
    <name evidence="1" type="ORF">M0R45_019673</name>
</gene>
<dbReference type="Proteomes" id="UP001457282">
    <property type="component" value="Unassembled WGS sequence"/>
</dbReference>
<comment type="caution">
    <text evidence="1">The sequence shown here is derived from an EMBL/GenBank/DDBJ whole genome shotgun (WGS) entry which is preliminary data.</text>
</comment>
<proteinExistence type="predicted"/>
<organism evidence="1 2">
    <name type="scientific">Rubus argutus</name>
    <name type="common">Southern blackberry</name>
    <dbReference type="NCBI Taxonomy" id="59490"/>
    <lineage>
        <taxon>Eukaryota</taxon>
        <taxon>Viridiplantae</taxon>
        <taxon>Streptophyta</taxon>
        <taxon>Embryophyta</taxon>
        <taxon>Tracheophyta</taxon>
        <taxon>Spermatophyta</taxon>
        <taxon>Magnoliopsida</taxon>
        <taxon>eudicotyledons</taxon>
        <taxon>Gunneridae</taxon>
        <taxon>Pentapetalae</taxon>
        <taxon>rosids</taxon>
        <taxon>fabids</taxon>
        <taxon>Rosales</taxon>
        <taxon>Rosaceae</taxon>
        <taxon>Rosoideae</taxon>
        <taxon>Rosoideae incertae sedis</taxon>
        <taxon>Rubus</taxon>
    </lineage>
</organism>
<sequence length="93" mass="10489">MGTDRRRDQNEHGGLGSLRSRFEHGLDIELSMLGHNQSVLWRSGLIAVVRSRSRPGLNRSWRRLGFMGSPRQRVRGLAATRHEDAMVIEGLGL</sequence>
<accession>A0AAW1X6I3</accession>
<protein>
    <submittedName>
        <fullName evidence="1">Uncharacterized protein</fullName>
    </submittedName>
</protein>
<dbReference type="EMBL" id="JBEDUW010000004">
    <property type="protein sequence ID" value="KAK9932435.1"/>
    <property type="molecule type" value="Genomic_DNA"/>
</dbReference>
<evidence type="ECO:0000313" key="1">
    <source>
        <dbReference type="EMBL" id="KAK9932435.1"/>
    </source>
</evidence>
<reference evidence="1 2" key="1">
    <citation type="journal article" date="2023" name="G3 (Bethesda)">
        <title>A chromosome-length genome assembly and annotation of blackberry (Rubus argutus, cv. 'Hillquist').</title>
        <authorList>
            <person name="Bruna T."/>
            <person name="Aryal R."/>
            <person name="Dudchenko O."/>
            <person name="Sargent D.J."/>
            <person name="Mead D."/>
            <person name="Buti M."/>
            <person name="Cavallini A."/>
            <person name="Hytonen T."/>
            <person name="Andres J."/>
            <person name="Pham M."/>
            <person name="Weisz D."/>
            <person name="Mascagni F."/>
            <person name="Usai G."/>
            <person name="Natali L."/>
            <person name="Bassil N."/>
            <person name="Fernandez G.E."/>
            <person name="Lomsadze A."/>
            <person name="Armour M."/>
            <person name="Olukolu B."/>
            <person name="Poorten T."/>
            <person name="Britton C."/>
            <person name="Davik J."/>
            <person name="Ashrafi H."/>
            <person name="Aiden E.L."/>
            <person name="Borodovsky M."/>
            <person name="Worthington M."/>
        </authorList>
    </citation>
    <scope>NUCLEOTIDE SEQUENCE [LARGE SCALE GENOMIC DNA]</scope>
    <source>
        <strain evidence="1">PI 553951</strain>
    </source>
</reference>